<evidence type="ECO:0000313" key="2">
    <source>
        <dbReference type="Proteomes" id="UP000297014"/>
    </source>
</evidence>
<sequence>MTSASKNKLRVWFITGASSGLGYEFTKKALRDKS</sequence>
<name>A0A4S4K645_ALKAL</name>
<dbReference type="Proteomes" id="UP000297014">
    <property type="component" value="Unassembled WGS sequence"/>
</dbReference>
<evidence type="ECO:0000313" key="1">
    <source>
        <dbReference type="EMBL" id="THG91619.1"/>
    </source>
</evidence>
<dbReference type="EMBL" id="JALP01000061">
    <property type="protein sequence ID" value="THG91619.1"/>
    <property type="molecule type" value="Genomic_DNA"/>
</dbReference>
<proteinExistence type="predicted"/>
<gene>
    <name evidence="1" type="ORF">AJ85_03875</name>
</gene>
<organism evidence="1 2">
    <name type="scientific">Alkalihalobacillus alcalophilus ATCC 27647 = CGMCC 1.3604</name>
    <dbReference type="NCBI Taxonomy" id="1218173"/>
    <lineage>
        <taxon>Bacteria</taxon>
        <taxon>Bacillati</taxon>
        <taxon>Bacillota</taxon>
        <taxon>Bacilli</taxon>
        <taxon>Bacillales</taxon>
        <taxon>Bacillaceae</taxon>
        <taxon>Alkalihalobacillus</taxon>
    </lineage>
</organism>
<comment type="caution">
    <text evidence="1">The sequence shown here is derived from an EMBL/GenBank/DDBJ whole genome shotgun (WGS) entry which is preliminary data.</text>
</comment>
<accession>A0A4S4K645</accession>
<dbReference type="AlphaFoldDB" id="A0A4S4K645"/>
<reference evidence="1 2" key="1">
    <citation type="submission" date="2014-01" db="EMBL/GenBank/DDBJ databases">
        <title>Draft genome sequencing of Bacillus alcalophilus CGMCC 1.3604.</title>
        <authorList>
            <person name="Yang J."/>
            <person name="Diao L."/>
            <person name="Yang S."/>
        </authorList>
    </citation>
    <scope>NUCLEOTIDE SEQUENCE [LARGE SCALE GENOMIC DNA]</scope>
    <source>
        <strain evidence="1 2">CGMCC 1.3604</strain>
    </source>
</reference>
<protein>
    <submittedName>
        <fullName evidence="1">Uncharacterized protein</fullName>
    </submittedName>
</protein>